<proteinExistence type="inferred from homology"/>
<dbReference type="SUPFAM" id="SSF53720">
    <property type="entry name" value="ALDH-like"/>
    <property type="match status" value="1"/>
</dbReference>
<evidence type="ECO:0000313" key="13">
    <source>
        <dbReference type="EMBL" id="RJE22159.1"/>
    </source>
</evidence>
<organism evidence="13 14">
    <name type="scientific">Aspergillus sclerotialis</name>
    <dbReference type="NCBI Taxonomy" id="2070753"/>
    <lineage>
        <taxon>Eukaryota</taxon>
        <taxon>Fungi</taxon>
        <taxon>Dikarya</taxon>
        <taxon>Ascomycota</taxon>
        <taxon>Pezizomycotina</taxon>
        <taxon>Eurotiomycetes</taxon>
        <taxon>Eurotiomycetidae</taxon>
        <taxon>Eurotiales</taxon>
        <taxon>Aspergillaceae</taxon>
        <taxon>Aspergillus</taxon>
        <taxon>Aspergillus subgen. Polypaecilum</taxon>
    </lineage>
</organism>
<evidence type="ECO:0000256" key="7">
    <source>
        <dbReference type="ARBA" id="ARBA00032259"/>
    </source>
</evidence>
<dbReference type="InterPro" id="IPR001128">
    <property type="entry name" value="Cyt_P450"/>
</dbReference>
<dbReference type="InterPro" id="IPR050485">
    <property type="entry name" value="Proline_metab_enzyme"/>
</dbReference>
<keyword evidence="9" id="KW-0479">Metal-binding</keyword>
<dbReference type="EMBL" id="MVGC01000183">
    <property type="protein sequence ID" value="RJE22159.1"/>
    <property type="molecule type" value="Genomic_DNA"/>
</dbReference>
<evidence type="ECO:0000256" key="8">
    <source>
        <dbReference type="ARBA" id="ARBA00048142"/>
    </source>
</evidence>
<dbReference type="OrthoDB" id="5322683at2759"/>
<accession>A0A3A2ZG46</accession>
<evidence type="ECO:0000256" key="5">
    <source>
        <dbReference type="ARBA" id="ARBA00023027"/>
    </source>
</evidence>
<reference evidence="14" key="1">
    <citation type="submission" date="2017-02" db="EMBL/GenBank/DDBJ databases">
        <authorList>
            <person name="Tafer H."/>
            <person name="Lopandic K."/>
        </authorList>
    </citation>
    <scope>NUCLEOTIDE SEQUENCE [LARGE SCALE GENOMIC DNA]</scope>
    <source>
        <strain evidence="14">CBS 366.77</strain>
    </source>
</reference>
<dbReference type="InterPro" id="IPR016161">
    <property type="entry name" value="Ald_DH/histidinol_DH"/>
</dbReference>
<dbReference type="InterPro" id="IPR029510">
    <property type="entry name" value="Ald_DH_CS_GLU"/>
</dbReference>
<keyword evidence="9" id="KW-0408">Iron</keyword>
<evidence type="ECO:0000256" key="1">
    <source>
        <dbReference type="ARBA" id="ARBA00004786"/>
    </source>
</evidence>
<dbReference type="UniPathway" id="UPA00261">
    <property type="reaction ID" value="UER00374"/>
</dbReference>
<dbReference type="GO" id="GO:0005759">
    <property type="term" value="C:mitochondrial matrix"/>
    <property type="evidence" value="ECO:0007669"/>
    <property type="project" value="TreeGrafter"/>
</dbReference>
<dbReference type="EC" id="1.2.1.88" evidence="3"/>
<dbReference type="GO" id="GO:0010133">
    <property type="term" value="P:L-proline catabolic process to L-glutamate"/>
    <property type="evidence" value="ECO:0007669"/>
    <property type="project" value="UniProtKB-UniPathway"/>
</dbReference>
<dbReference type="FunFam" id="1.10.630.10:FF:000051">
    <property type="entry name" value="Cytochrome P450 monooxygenase (Fum15)"/>
    <property type="match status" value="1"/>
</dbReference>
<dbReference type="AlphaFoldDB" id="A0A3A2ZG46"/>
<comment type="similarity">
    <text evidence="2 11">Belongs to the aldehyde dehydrogenase family.</text>
</comment>
<evidence type="ECO:0000256" key="2">
    <source>
        <dbReference type="ARBA" id="ARBA00009986"/>
    </source>
</evidence>
<feature type="domain" description="Aldehyde dehydrogenase" evidence="12">
    <location>
        <begin position="73"/>
        <end position="532"/>
    </location>
</feature>
<comment type="caution">
    <text evidence="13">The sequence shown here is derived from an EMBL/GenBank/DDBJ whole genome shotgun (WGS) entry which is preliminary data.</text>
</comment>
<dbReference type="PANTHER" id="PTHR42862">
    <property type="entry name" value="DELTA-1-PYRROLINE-5-CARBOXYLATE DEHYDROGENASE 1, ISOFORM A-RELATED"/>
    <property type="match status" value="1"/>
</dbReference>
<evidence type="ECO:0000256" key="4">
    <source>
        <dbReference type="ARBA" id="ARBA00023002"/>
    </source>
</evidence>
<dbReference type="InterPro" id="IPR016160">
    <property type="entry name" value="Ald_DH_CS_CYS"/>
</dbReference>
<dbReference type="FunFam" id="3.40.309.10:FF:000005">
    <property type="entry name" value="1-pyrroline-5-carboxylate dehydrogenase 1"/>
    <property type="match status" value="1"/>
</dbReference>
<comment type="cofactor">
    <cofactor evidence="9">
        <name>heme</name>
        <dbReference type="ChEBI" id="CHEBI:30413"/>
    </cofactor>
</comment>
<gene>
    <name evidence="13" type="ORF">PHISCL_05512</name>
</gene>
<dbReference type="PRINTS" id="PR00385">
    <property type="entry name" value="P450"/>
</dbReference>
<dbReference type="InterPro" id="IPR015590">
    <property type="entry name" value="Aldehyde_DH_dom"/>
</dbReference>
<evidence type="ECO:0000259" key="12">
    <source>
        <dbReference type="Pfam" id="PF00171"/>
    </source>
</evidence>
<evidence type="ECO:0000256" key="9">
    <source>
        <dbReference type="PIRSR" id="PIRSR602401-1"/>
    </source>
</evidence>
<dbReference type="Pfam" id="PF00171">
    <property type="entry name" value="Aldedh"/>
    <property type="match status" value="1"/>
</dbReference>
<dbReference type="NCBIfam" id="TIGR01236">
    <property type="entry name" value="D1pyr5carbox1"/>
    <property type="match status" value="1"/>
</dbReference>
<comment type="catalytic activity">
    <reaction evidence="8">
        <text>L-glutamate 5-semialdehyde + NAD(+) + H2O = L-glutamate + NADH + 2 H(+)</text>
        <dbReference type="Rhea" id="RHEA:30235"/>
        <dbReference type="ChEBI" id="CHEBI:15377"/>
        <dbReference type="ChEBI" id="CHEBI:15378"/>
        <dbReference type="ChEBI" id="CHEBI:29985"/>
        <dbReference type="ChEBI" id="CHEBI:57540"/>
        <dbReference type="ChEBI" id="CHEBI:57945"/>
        <dbReference type="ChEBI" id="CHEBI:58066"/>
        <dbReference type="EC" id="1.2.1.88"/>
    </reaction>
</comment>
<protein>
    <recommendedName>
        <fullName evidence="7">L-glutamate gamma-semialdehyde dehydrogenase</fullName>
        <ecNumber evidence="3">1.2.1.88</ecNumber>
    </recommendedName>
    <alternativeName>
        <fullName evidence="7">L-glutamate gamma-semialdehyde dehydrogenase</fullName>
    </alternativeName>
</protein>
<dbReference type="Proteomes" id="UP000266188">
    <property type="component" value="Unassembled WGS sequence"/>
</dbReference>
<keyword evidence="6" id="KW-0642">Proline metabolism</keyword>
<dbReference type="InterPro" id="IPR036396">
    <property type="entry name" value="Cyt_P450_sf"/>
</dbReference>
<dbReference type="PRINTS" id="PR00463">
    <property type="entry name" value="EP450I"/>
</dbReference>
<feature type="active site" evidence="10">
    <location>
        <position position="314"/>
    </location>
</feature>
<dbReference type="SUPFAM" id="SSF48264">
    <property type="entry name" value="Cytochrome P450"/>
    <property type="match status" value="1"/>
</dbReference>
<evidence type="ECO:0000313" key="14">
    <source>
        <dbReference type="Proteomes" id="UP000266188"/>
    </source>
</evidence>
<dbReference type="Gene3D" id="3.40.605.10">
    <property type="entry name" value="Aldehyde Dehydrogenase, Chain A, domain 1"/>
    <property type="match status" value="1"/>
</dbReference>
<name>A0A3A2ZG46_9EURO</name>
<sequence>MFMQAARRPRAYALRQWSVPRVGFSIFKKPFFNNEEPKIYAKNSPERAQITEAIKTMKASLPVRVPSGPSESSAKEFIQRNPSDHKSIIAQAGLATPAQVRGAIDTALKAKPTWENMTLEDRASVFLRAAELVAGKYRSQLVAASMLGQGKTIWQAEIDIIGETCDLLRYAVQCAIDLGSQQPVQTAGSWNKVEYRPLEGFVYAVSPFNFTALGANLVGFPLLMGNAVVWKPSLSALHSSYLLYQILLEAGLPEGVVQFIPGDAEEVTNVVLEHPEFAALNFIGSTEVFKQLHGKIGQATGAGKFKSYPRIVGESGGKNFHLVHSSADVDNAVYNTLRGGFQFQGQKCSASSRVYVSESVWPAFKEKLVSETAKIKMGVPEEYVNFINGIIHEQGFDKLADVMERVKSDPEVTLLAGGKASKEKGYFVEPTIYQTSNPHHELMTRELFGPIIAIYTYPDKEWMQTLKLIDTTANYALTGSVFARSQVAIREAQNELKHSAGNFYINTKCTGSVVGQQPFGGSRASGTNDKGPLIGTKVFLRHPRGSIAVDWLRTIPNEGLIHFREALNYSFVLATNQRALADVLNTYSYDFVKPPGGREFLARGLGYGLILSEGDAHRAQRKAVTPAFTIKNIRATYPLMWAKTQVFLDQLEREIKLHPAPGRKSSHAVGFVEIGGWASRLTLDIIGPAAIGRDFQSLENENDPISQNYSAILKPSPDLVLLFAASLMLPQWIVRRIPCKANIVLPGKVRYLRQVFHDLLQEKRKQLEIEKGQPDPVEGDILGTMMKGGEFSDSELVDQMLTILAAGHETTAGALTWCCYHLCIEPHIQEKLRQEIRQTIPSPTTSISWQDLEGMPYLNGVCQEVLRLYPTVPMTGREAIRDTTIAGQKIPKGTTVGLCPQAINRSPEFWGETADQFLPERWIDTDMEGNQSPNKHGGASTNFAQITFLHGPRACVGKDFAKAEFRCAVAGLFGLFQLELREPMQKITFGGTLTSQPLEGMHLKLTKLEGWGSK</sequence>
<keyword evidence="14" id="KW-1185">Reference proteome</keyword>
<dbReference type="Gene3D" id="3.40.309.10">
    <property type="entry name" value="Aldehyde Dehydrogenase, Chain A, domain 2"/>
    <property type="match status" value="1"/>
</dbReference>
<dbReference type="GO" id="GO:0020037">
    <property type="term" value="F:heme binding"/>
    <property type="evidence" value="ECO:0007669"/>
    <property type="project" value="InterPro"/>
</dbReference>
<dbReference type="CDD" id="cd11069">
    <property type="entry name" value="CYP_FUM15-like"/>
    <property type="match status" value="1"/>
</dbReference>
<dbReference type="InterPro" id="IPR016162">
    <property type="entry name" value="Ald_DH_N"/>
</dbReference>
<keyword evidence="4 11" id="KW-0560">Oxidoreductase</keyword>
<keyword evidence="5" id="KW-0520">NAD</keyword>
<dbReference type="InterPro" id="IPR005931">
    <property type="entry name" value="P5CDH/ALDH4A1"/>
</dbReference>
<dbReference type="InterPro" id="IPR016163">
    <property type="entry name" value="Ald_DH_C"/>
</dbReference>
<dbReference type="GO" id="GO:0016705">
    <property type="term" value="F:oxidoreductase activity, acting on paired donors, with incorporation or reduction of molecular oxygen"/>
    <property type="evidence" value="ECO:0007669"/>
    <property type="project" value="InterPro"/>
</dbReference>
<evidence type="ECO:0000256" key="6">
    <source>
        <dbReference type="ARBA" id="ARBA00023062"/>
    </source>
</evidence>
<evidence type="ECO:0000256" key="3">
    <source>
        <dbReference type="ARBA" id="ARBA00012884"/>
    </source>
</evidence>
<dbReference type="PROSITE" id="PS00687">
    <property type="entry name" value="ALDEHYDE_DEHYDR_GLU"/>
    <property type="match status" value="1"/>
</dbReference>
<dbReference type="PROSITE" id="PS00070">
    <property type="entry name" value="ALDEHYDE_DEHYDR_CYS"/>
    <property type="match status" value="1"/>
</dbReference>
<comment type="pathway">
    <text evidence="1">Amino-acid degradation; L-proline degradation into L-glutamate; L-glutamate from L-proline: step 2/2.</text>
</comment>
<evidence type="ECO:0000256" key="10">
    <source>
        <dbReference type="PROSITE-ProRule" id="PRU10007"/>
    </source>
</evidence>
<dbReference type="GO" id="GO:0004497">
    <property type="term" value="F:monooxygenase activity"/>
    <property type="evidence" value="ECO:0007669"/>
    <property type="project" value="InterPro"/>
</dbReference>
<dbReference type="STRING" id="2070753.A0A3A2ZG46"/>
<dbReference type="GO" id="GO:0005506">
    <property type="term" value="F:iron ion binding"/>
    <property type="evidence" value="ECO:0007669"/>
    <property type="project" value="InterPro"/>
</dbReference>
<dbReference type="PANTHER" id="PTHR42862:SF1">
    <property type="entry name" value="DELTA-1-PYRROLINE-5-CARBOXYLATE DEHYDROGENASE 2, ISOFORM A-RELATED"/>
    <property type="match status" value="1"/>
</dbReference>
<keyword evidence="9" id="KW-0349">Heme</keyword>
<dbReference type="GO" id="GO:0003842">
    <property type="term" value="F:L-glutamate gamma-semialdehyde dehydrogenase activity"/>
    <property type="evidence" value="ECO:0007669"/>
    <property type="project" value="UniProtKB-EC"/>
</dbReference>
<evidence type="ECO:0000256" key="11">
    <source>
        <dbReference type="RuleBase" id="RU003345"/>
    </source>
</evidence>
<dbReference type="Pfam" id="PF00067">
    <property type="entry name" value="p450"/>
    <property type="match status" value="1"/>
</dbReference>
<dbReference type="InterPro" id="IPR002401">
    <property type="entry name" value="Cyt_P450_E_grp-I"/>
</dbReference>
<feature type="binding site" description="axial binding residue" evidence="9">
    <location>
        <position position="955"/>
    </location>
    <ligand>
        <name>heme</name>
        <dbReference type="ChEBI" id="CHEBI:30413"/>
    </ligand>
    <ligandPart>
        <name>Fe</name>
        <dbReference type="ChEBI" id="CHEBI:18248"/>
    </ligandPart>
</feature>
<dbReference type="Gene3D" id="1.10.630.10">
    <property type="entry name" value="Cytochrome P450"/>
    <property type="match status" value="1"/>
</dbReference>
<dbReference type="FunFam" id="3.40.605.10:FF:000006">
    <property type="entry name" value="1-pyrroline-5-carboxylate dehydrogenase"/>
    <property type="match status" value="1"/>
</dbReference>